<feature type="domain" description="EamA" evidence="7">
    <location>
        <begin position="153"/>
        <end position="286"/>
    </location>
</feature>
<feature type="domain" description="EamA" evidence="7">
    <location>
        <begin position="10"/>
        <end position="141"/>
    </location>
</feature>
<evidence type="ECO:0000256" key="1">
    <source>
        <dbReference type="ARBA" id="ARBA00004651"/>
    </source>
</evidence>
<dbReference type="EMBL" id="DXDA01000057">
    <property type="protein sequence ID" value="HIY69171.1"/>
    <property type="molecule type" value="Genomic_DNA"/>
</dbReference>
<dbReference type="InterPro" id="IPR037185">
    <property type="entry name" value="EmrE-like"/>
</dbReference>
<evidence type="ECO:0000256" key="4">
    <source>
        <dbReference type="ARBA" id="ARBA00022989"/>
    </source>
</evidence>
<dbReference type="GO" id="GO:0005886">
    <property type="term" value="C:plasma membrane"/>
    <property type="evidence" value="ECO:0007669"/>
    <property type="project" value="UniProtKB-SubCell"/>
</dbReference>
<reference evidence="8" key="1">
    <citation type="journal article" date="2021" name="PeerJ">
        <title>Extensive microbial diversity within the chicken gut microbiome revealed by metagenomics and culture.</title>
        <authorList>
            <person name="Gilroy R."/>
            <person name="Ravi A."/>
            <person name="Getino M."/>
            <person name="Pursley I."/>
            <person name="Horton D.L."/>
            <person name="Alikhan N.F."/>
            <person name="Baker D."/>
            <person name="Gharbi K."/>
            <person name="Hall N."/>
            <person name="Watson M."/>
            <person name="Adriaenssens E.M."/>
            <person name="Foster-Nyarko E."/>
            <person name="Jarju S."/>
            <person name="Secka A."/>
            <person name="Antonio M."/>
            <person name="Oren A."/>
            <person name="Chaudhuri R.R."/>
            <person name="La Ragione R."/>
            <person name="Hildebrand F."/>
            <person name="Pallen M.J."/>
        </authorList>
    </citation>
    <scope>NUCLEOTIDE SEQUENCE</scope>
    <source>
        <strain evidence="8">5134</strain>
    </source>
</reference>
<dbReference type="AlphaFoldDB" id="A0A9D1Z1B8"/>
<feature type="transmembrane region" description="Helical" evidence="6">
    <location>
        <begin position="217"/>
        <end position="236"/>
    </location>
</feature>
<dbReference type="Proteomes" id="UP000886844">
    <property type="component" value="Unassembled WGS sequence"/>
</dbReference>
<keyword evidence="2" id="KW-1003">Cell membrane</keyword>
<accession>A0A9D1Z1B8</accession>
<keyword evidence="4 6" id="KW-1133">Transmembrane helix</keyword>
<comment type="caution">
    <text evidence="8">The sequence shown here is derived from an EMBL/GenBank/DDBJ whole genome shotgun (WGS) entry which is preliminary data.</text>
</comment>
<feature type="transmembrane region" description="Helical" evidence="6">
    <location>
        <begin position="128"/>
        <end position="150"/>
    </location>
</feature>
<dbReference type="PANTHER" id="PTHR42920:SF11">
    <property type="entry name" value="INNER MEMBRANE PROTEIN YTFF"/>
    <property type="match status" value="1"/>
</dbReference>
<proteinExistence type="predicted"/>
<gene>
    <name evidence="8" type="ORF">H9828_07120</name>
</gene>
<sequence>MQQPPTYRYHLAALFSVVVWGATFVSTKVLIAHGLNPAEIFLLRFVLAYLCILPLARKRLFAESLRDEALLLAAGVCGGSFYFLTENMALEFAPASNVSLIVCTAPVWTALVLSILDPAERMSRRQIAGSALAFAGMVLVVLNGRFVLHLSPRGDLLALCAAWLWVFYSLIVKQLAGRYPALFITRKVFFYGLLTILPVFALKPFGVSWQVLAQPAVWGNLLFLGIVASMLCYLLWNAAMHRLGAVRTTNYIYLNPLVTILTAALCIDERITPVALAGAALILYGMWRAERTQ</sequence>
<protein>
    <submittedName>
        <fullName evidence="8">DMT family transporter</fullName>
    </submittedName>
</protein>
<evidence type="ECO:0000313" key="8">
    <source>
        <dbReference type="EMBL" id="HIY69171.1"/>
    </source>
</evidence>
<comment type="subcellular location">
    <subcellularLocation>
        <location evidence="1">Cell membrane</location>
        <topology evidence="1">Multi-pass membrane protein</topology>
    </subcellularLocation>
</comment>
<dbReference type="PANTHER" id="PTHR42920">
    <property type="entry name" value="OS03G0707200 PROTEIN-RELATED"/>
    <property type="match status" value="1"/>
</dbReference>
<feature type="transmembrane region" description="Helical" evidence="6">
    <location>
        <begin position="271"/>
        <end position="287"/>
    </location>
</feature>
<keyword evidence="3 6" id="KW-0812">Transmembrane</keyword>
<feature type="transmembrane region" description="Helical" evidence="6">
    <location>
        <begin position="97"/>
        <end position="116"/>
    </location>
</feature>
<feature type="transmembrane region" description="Helical" evidence="6">
    <location>
        <begin position="188"/>
        <end position="205"/>
    </location>
</feature>
<name>A0A9D1Z1B8_9BACT</name>
<reference evidence="8" key="2">
    <citation type="submission" date="2021-04" db="EMBL/GenBank/DDBJ databases">
        <authorList>
            <person name="Gilroy R."/>
        </authorList>
    </citation>
    <scope>NUCLEOTIDE SEQUENCE</scope>
    <source>
        <strain evidence="8">5134</strain>
    </source>
</reference>
<feature type="transmembrane region" description="Helical" evidence="6">
    <location>
        <begin position="248"/>
        <end position="265"/>
    </location>
</feature>
<dbReference type="InterPro" id="IPR000620">
    <property type="entry name" value="EamA_dom"/>
</dbReference>
<evidence type="ECO:0000256" key="3">
    <source>
        <dbReference type="ARBA" id="ARBA00022692"/>
    </source>
</evidence>
<evidence type="ECO:0000256" key="2">
    <source>
        <dbReference type="ARBA" id="ARBA00022475"/>
    </source>
</evidence>
<evidence type="ECO:0000256" key="6">
    <source>
        <dbReference type="SAM" id="Phobius"/>
    </source>
</evidence>
<feature type="transmembrane region" description="Helical" evidence="6">
    <location>
        <begin position="38"/>
        <end position="56"/>
    </location>
</feature>
<feature type="transmembrane region" description="Helical" evidence="6">
    <location>
        <begin position="68"/>
        <end position="85"/>
    </location>
</feature>
<dbReference type="Pfam" id="PF00892">
    <property type="entry name" value="EamA"/>
    <property type="match status" value="2"/>
</dbReference>
<dbReference type="InterPro" id="IPR051258">
    <property type="entry name" value="Diverse_Substrate_Transporter"/>
</dbReference>
<evidence type="ECO:0000313" key="9">
    <source>
        <dbReference type="Proteomes" id="UP000886844"/>
    </source>
</evidence>
<feature type="transmembrane region" description="Helical" evidence="6">
    <location>
        <begin position="156"/>
        <end position="176"/>
    </location>
</feature>
<dbReference type="SUPFAM" id="SSF103481">
    <property type="entry name" value="Multidrug resistance efflux transporter EmrE"/>
    <property type="match status" value="2"/>
</dbReference>
<feature type="transmembrane region" description="Helical" evidence="6">
    <location>
        <begin position="12"/>
        <end position="32"/>
    </location>
</feature>
<keyword evidence="5 6" id="KW-0472">Membrane</keyword>
<organism evidence="8 9">
    <name type="scientific">Candidatus Alistipes intestinigallinarum</name>
    <dbReference type="NCBI Taxonomy" id="2838440"/>
    <lineage>
        <taxon>Bacteria</taxon>
        <taxon>Pseudomonadati</taxon>
        <taxon>Bacteroidota</taxon>
        <taxon>Bacteroidia</taxon>
        <taxon>Bacteroidales</taxon>
        <taxon>Rikenellaceae</taxon>
        <taxon>Alistipes</taxon>
    </lineage>
</organism>
<evidence type="ECO:0000259" key="7">
    <source>
        <dbReference type="Pfam" id="PF00892"/>
    </source>
</evidence>
<evidence type="ECO:0000256" key="5">
    <source>
        <dbReference type="ARBA" id="ARBA00023136"/>
    </source>
</evidence>